<organism evidence="1 2">
    <name type="scientific">Hibiscus syriacus</name>
    <name type="common">Rose of Sharon</name>
    <dbReference type="NCBI Taxonomy" id="106335"/>
    <lineage>
        <taxon>Eukaryota</taxon>
        <taxon>Viridiplantae</taxon>
        <taxon>Streptophyta</taxon>
        <taxon>Embryophyta</taxon>
        <taxon>Tracheophyta</taxon>
        <taxon>Spermatophyta</taxon>
        <taxon>Magnoliopsida</taxon>
        <taxon>eudicotyledons</taxon>
        <taxon>Gunneridae</taxon>
        <taxon>Pentapetalae</taxon>
        <taxon>rosids</taxon>
        <taxon>malvids</taxon>
        <taxon>Malvales</taxon>
        <taxon>Malvaceae</taxon>
        <taxon>Malvoideae</taxon>
        <taxon>Hibiscus</taxon>
    </lineage>
</organism>
<evidence type="ECO:0000313" key="2">
    <source>
        <dbReference type="Proteomes" id="UP000436088"/>
    </source>
</evidence>
<name>A0A6A2WLG4_HIBSY</name>
<evidence type="ECO:0000313" key="1">
    <source>
        <dbReference type="EMBL" id="KAE8656795.1"/>
    </source>
</evidence>
<accession>A0A6A2WLG4</accession>
<dbReference type="EMBL" id="VEPZ02001762">
    <property type="protein sequence ID" value="KAE8656795.1"/>
    <property type="molecule type" value="Genomic_DNA"/>
</dbReference>
<comment type="caution">
    <text evidence="1">The sequence shown here is derived from an EMBL/GenBank/DDBJ whole genome shotgun (WGS) entry which is preliminary data.</text>
</comment>
<reference evidence="1" key="1">
    <citation type="submission" date="2019-09" db="EMBL/GenBank/DDBJ databases">
        <title>Draft genome information of white flower Hibiscus syriacus.</title>
        <authorList>
            <person name="Kim Y.-M."/>
        </authorList>
    </citation>
    <scope>NUCLEOTIDE SEQUENCE [LARGE SCALE GENOMIC DNA]</scope>
    <source>
        <strain evidence="1">YM2019G1</strain>
    </source>
</reference>
<sequence length="110" mass="12444">MQRIGTISRHSDRFLRACHLILPEGRLNMVPNSTAKKWLEEFQLVDSLTSPKYRLAAAWLKSVDSAMTKSMPWPLASFDPGTMAMTKFVEKERDRANVDGEEVVKFTGDG</sequence>
<dbReference type="Proteomes" id="UP000436088">
    <property type="component" value="Unassembled WGS sequence"/>
</dbReference>
<gene>
    <name evidence="1" type="ORF">F3Y22_tig00116997pilonHSYRG00354</name>
</gene>
<keyword evidence="2" id="KW-1185">Reference proteome</keyword>
<dbReference type="AlphaFoldDB" id="A0A6A2WLG4"/>
<proteinExistence type="predicted"/>
<protein>
    <submittedName>
        <fullName evidence="1">Uncharacterized protein</fullName>
    </submittedName>
</protein>